<dbReference type="Proteomes" id="UP000094313">
    <property type="component" value="Chromosome"/>
</dbReference>
<dbReference type="NCBIfam" id="TIGR04057">
    <property type="entry name" value="SusC_RagA_signa"/>
    <property type="match status" value="1"/>
</dbReference>
<reference evidence="9 10" key="1">
    <citation type="submission" date="2016-08" db="EMBL/GenBank/DDBJ databases">
        <authorList>
            <person name="Seilhamer J.J."/>
        </authorList>
    </citation>
    <scope>NUCLEOTIDE SEQUENCE [LARGE SCALE GENOMIC DNA]</scope>
    <source>
        <strain evidence="9 10">DX4</strain>
    </source>
</reference>
<dbReference type="Gene3D" id="2.60.40.1120">
    <property type="entry name" value="Carboxypeptidase-like, regulatory domain"/>
    <property type="match status" value="1"/>
</dbReference>
<evidence type="ECO:0000256" key="6">
    <source>
        <dbReference type="ARBA" id="ARBA00023237"/>
    </source>
</evidence>
<dbReference type="EMBL" id="CP017141">
    <property type="protein sequence ID" value="AOM78913.1"/>
    <property type="molecule type" value="Genomic_DNA"/>
</dbReference>
<dbReference type="GO" id="GO:0009279">
    <property type="term" value="C:cell outer membrane"/>
    <property type="evidence" value="ECO:0007669"/>
    <property type="project" value="UniProtKB-SubCell"/>
</dbReference>
<dbReference type="RefSeq" id="WP_069380577.1">
    <property type="nucleotide sequence ID" value="NZ_CP017141.1"/>
</dbReference>
<dbReference type="Gene3D" id="2.170.130.10">
    <property type="entry name" value="TonB-dependent receptor, plug domain"/>
    <property type="match status" value="1"/>
</dbReference>
<sequence>MKEIYTKNLYLSNKWKVCNIRQVGVIVLLALGMLFSPAVFAQKTSKIKGIVKDDKGVPLPGVGVKVKGTSTGTSTNVDGVYNLTVTGDAAVLVFSYIGFVSQEIPVGKKTDINVSLKENFSDLEEVVVTGYGGVAKKKDLTGASSSINQKTILERQPVNLFDALQGQAAGVLIVNDGGGAPGATGSVQIRGASTLNGGNGPLYIVDGVINPDGAAINPTDIANVEVLKDAASASIYGSRAANGVILITTKRGQEGKPAIDLTYNHIFGRLAHGIPVSNSAEVRAFRDIQGRGNGTDSLNPSFNADNNLQDLLLGNLAQRKEVKMGISGGQKGLSYYTSLNYMDDKSIIINSWAKRLQSRINVNYQVSPKLKYSNNMSFTWQKSNQIPIGNTVRVVIDRPAYSLIYYPDGTLTSYIASKRNPIAQALFERDEDETYSGQFNNQLDYQFTNDLKFTTLFNAKLDNFQNLYFLPRILSPNRDQNAGRNQMRKNFSWEYQAFVNYNKTINENHNFSGLLGFSADRKRMDRFQTEYLNSVSEEIFVTLPDYLTAPKTYTEATANSTASIFSRLGYNYKGRYILQGTYRRDGSSRFGPENRWGDFLSASAAWRFSDEKFMSWSKSFLEDAKIRYSFGQLGNDQIGDYEARTRIAFSGNYNGVGAGAPTTILGNKFIKWETTTQNNIGLDLSFFKGRLGFTGDYYVKKTSDLLYPREIAKETGFSKVQVNVGTIQTKGLEFVVNGTPIVSKDFEWNVTANISFERGKVLKLADGVPFFAGNKWYVEEGGKMGNFYGWRNLGVYQWDESNAYDENWKKLNVVLENGQPKYVNGKPVYTQDGREYTGNVQSKRAPDGKLKGGDAEWEEVRQDGVIDDADRQVLGNATPDYYLGVLNNFRYKNFSLSFLINGSFGGEVYNSLLQTQNNPSNTGAGSPEIVYNSWRKPGDVAKYPYYIEKNNRGNLKTNQNSLYIEDASFIRLSSARLSYRLNPDWAKRIFLKGLTTYVYGTNLLTWTNYRGYDPEFSTDNVLTPGDDTGKYPRRREFGFGVNINF</sequence>
<gene>
    <name evidence="9" type="ORF">BFS30_18100</name>
</gene>
<dbReference type="KEGG" id="psty:BFS30_18100"/>
<organism evidence="9 10">
    <name type="scientific">Pedobacter steynii</name>
    <dbReference type="NCBI Taxonomy" id="430522"/>
    <lineage>
        <taxon>Bacteria</taxon>
        <taxon>Pseudomonadati</taxon>
        <taxon>Bacteroidota</taxon>
        <taxon>Sphingobacteriia</taxon>
        <taxon>Sphingobacteriales</taxon>
        <taxon>Sphingobacteriaceae</taxon>
        <taxon>Pedobacter</taxon>
    </lineage>
</organism>
<keyword evidence="5 7" id="KW-0472">Membrane</keyword>
<keyword evidence="10" id="KW-1185">Reference proteome</keyword>
<keyword evidence="6 7" id="KW-0998">Cell outer membrane</keyword>
<dbReference type="Gene3D" id="2.40.170.20">
    <property type="entry name" value="TonB-dependent receptor, beta-barrel domain"/>
    <property type="match status" value="1"/>
</dbReference>
<dbReference type="NCBIfam" id="TIGR04056">
    <property type="entry name" value="OMP_RagA_SusC"/>
    <property type="match status" value="1"/>
</dbReference>
<dbReference type="InterPro" id="IPR008969">
    <property type="entry name" value="CarboxyPept-like_regulatory"/>
</dbReference>
<dbReference type="InterPro" id="IPR023997">
    <property type="entry name" value="TonB-dep_OMP_SusC/RagA_CS"/>
</dbReference>
<evidence type="ECO:0000256" key="4">
    <source>
        <dbReference type="ARBA" id="ARBA00022692"/>
    </source>
</evidence>
<comment type="similarity">
    <text evidence="7">Belongs to the TonB-dependent receptor family.</text>
</comment>
<dbReference type="InterPro" id="IPR023996">
    <property type="entry name" value="TonB-dep_OMP_SusC/RagA"/>
</dbReference>
<proteinExistence type="inferred from homology"/>
<dbReference type="PROSITE" id="PS52016">
    <property type="entry name" value="TONB_DEPENDENT_REC_3"/>
    <property type="match status" value="1"/>
</dbReference>
<accession>A0A1D7QJV6</accession>
<comment type="subcellular location">
    <subcellularLocation>
        <location evidence="1 7">Cell outer membrane</location>
        <topology evidence="1 7">Multi-pass membrane protein</topology>
    </subcellularLocation>
</comment>
<dbReference type="OrthoDB" id="9768177at2"/>
<dbReference type="SUPFAM" id="SSF49464">
    <property type="entry name" value="Carboxypeptidase regulatory domain-like"/>
    <property type="match status" value="1"/>
</dbReference>
<evidence type="ECO:0000256" key="5">
    <source>
        <dbReference type="ARBA" id="ARBA00023136"/>
    </source>
</evidence>
<protein>
    <submittedName>
        <fullName evidence="9">SusC/RagA family TonB-linked outer membrane protein</fullName>
    </submittedName>
</protein>
<dbReference type="AlphaFoldDB" id="A0A1D7QJV6"/>
<evidence type="ECO:0000256" key="1">
    <source>
        <dbReference type="ARBA" id="ARBA00004571"/>
    </source>
</evidence>
<evidence type="ECO:0000256" key="3">
    <source>
        <dbReference type="ARBA" id="ARBA00022452"/>
    </source>
</evidence>
<keyword evidence="2 7" id="KW-0813">Transport</keyword>
<evidence type="ECO:0000256" key="7">
    <source>
        <dbReference type="PROSITE-ProRule" id="PRU01360"/>
    </source>
</evidence>
<name>A0A1D7QJV6_9SPHI</name>
<evidence type="ECO:0000313" key="9">
    <source>
        <dbReference type="EMBL" id="AOM78913.1"/>
    </source>
</evidence>
<keyword evidence="3 7" id="KW-1134">Transmembrane beta strand</keyword>
<dbReference type="InterPro" id="IPR036942">
    <property type="entry name" value="Beta-barrel_TonB_sf"/>
</dbReference>
<evidence type="ECO:0000259" key="8">
    <source>
        <dbReference type="Pfam" id="PF07715"/>
    </source>
</evidence>
<feature type="domain" description="TonB-dependent receptor plug" evidence="8">
    <location>
        <begin position="136"/>
        <end position="244"/>
    </location>
</feature>
<dbReference type="Pfam" id="PF13715">
    <property type="entry name" value="CarbopepD_reg_2"/>
    <property type="match status" value="1"/>
</dbReference>
<keyword evidence="4 7" id="KW-0812">Transmembrane</keyword>
<evidence type="ECO:0000256" key="2">
    <source>
        <dbReference type="ARBA" id="ARBA00022448"/>
    </source>
</evidence>
<dbReference type="Pfam" id="PF07715">
    <property type="entry name" value="Plug"/>
    <property type="match status" value="1"/>
</dbReference>
<dbReference type="InterPro" id="IPR037066">
    <property type="entry name" value="Plug_dom_sf"/>
</dbReference>
<dbReference type="InterPro" id="IPR039426">
    <property type="entry name" value="TonB-dep_rcpt-like"/>
</dbReference>
<dbReference type="SUPFAM" id="SSF56935">
    <property type="entry name" value="Porins"/>
    <property type="match status" value="1"/>
</dbReference>
<evidence type="ECO:0000313" key="10">
    <source>
        <dbReference type="Proteomes" id="UP000094313"/>
    </source>
</evidence>
<dbReference type="InterPro" id="IPR012910">
    <property type="entry name" value="Plug_dom"/>
</dbReference>